<evidence type="ECO:0000256" key="10">
    <source>
        <dbReference type="PROSITE-ProRule" id="PRU00276"/>
    </source>
</evidence>
<feature type="active site" evidence="10">
    <location>
        <position position="390"/>
    </location>
</feature>
<evidence type="ECO:0000256" key="1">
    <source>
        <dbReference type="ARBA" id="ARBA00004613"/>
    </source>
</evidence>
<feature type="disulfide bond" evidence="10">
    <location>
        <begin position="406"/>
        <end position="411"/>
    </location>
</feature>
<protein>
    <submittedName>
        <fullName evidence="13">Peptidase M12B domain-containing protein</fullName>
    </submittedName>
</protein>
<evidence type="ECO:0000256" key="9">
    <source>
        <dbReference type="ARBA" id="ARBA00023180"/>
    </source>
</evidence>
<keyword evidence="5" id="KW-0378">Hydrolase</keyword>
<comment type="caution">
    <text evidence="10">Lacks conserved residue(s) required for the propagation of feature annotation.</text>
</comment>
<dbReference type="GO" id="GO:0005576">
    <property type="term" value="C:extracellular region"/>
    <property type="evidence" value="ECO:0007669"/>
    <property type="project" value="UniProtKB-SubCell"/>
</dbReference>
<comment type="subcellular location">
    <subcellularLocation>
        <location evidence="1">Secreted</location>
    </subcellularLocation>
</comment>
<evidence type="ECO:0000256" key="6">
    <source>
        <dbReference type="ARBA" id="ARBA00022833"/>
    </source>
</evidence>
<keyword evidence="8 10" id="KW-1015">Disulfide bond</keyword>
<dbReference type="InterPro" id="IPR001590">
    <property type="entry name" value="Peptidase_M12B"/>
</dbReference>
<keyword evidence="7" id="KW-0482">Metalloprotease</keyword>
<reference evidence="12" key="1">
    <citation type="journal article" date="2013" name="Genetics">
        <title>The draft genome and transcriptome of Panagrellus redivivus are shaped by the harsh demands of a free-living lifestyle.</title>
        <authorList>
            <person name="Srinivasan J."/>
            <person name="Dillman A.R."/>
            <person name="Macchietto M.G."/>
            <person name="Heikkinen L."/>
            <person name="Lakso M."/>
            <person name="Fracchia K.M."/>
            <person name="Antoshechkin I."/>
            <person name="Mortazavi A."/>
            <person name="Wong G."/>
            <person name="Sternberg P.W."/>
        </authorList>
    </citation>
    <scope>NUCLEOTIDE SEQUENCE [LARGE SCALE GENOMIC DNA]</scope>
    <source>
        <strain evidence="12">MT8872</strain>
    </source>
</reference>
<dbReference type="GO" id="GO:0046872">
    <property type="term" value="F:metal ion binding"/>
    <property type="evidence" value="ECO:0007669"/>
    <property type="project" value="UniProtKB-KW"/>
</dbReference>
<evidence type="ECO:0000259" key="11">
    <source>
        <dbReference type="PROSITE" id="PS50215"/>
    </source>
</evidence>
<dbReference type="GO" id="GO:0031012">
    <property type="term" value="C:extracellular matrix"/>
    <property type="evidence" value="ECO:0007669"/>
    <property type="project" value="TreeGrafter"/>
</dbReference>
<dbReference type="SUPFAM" id="SSF55486">
    <property type="entry name" value="Metalloproteases ('zincins'), catalytic domain"/>
    <property type="match status" value="1"/>
</dbReference>
<evidence type="ECO:0000256" key="3">
    <source>
        <dbReference type="ARBA" id="ARBA00022670"/>
    </source>
</evidence>
<evidence type="ECO:0000256" key="8">
    <source>
        <dbReference type="ARBA" id="ARBA00023157"/>
    </source>
</evidence>
<reference evidence="13" key="2">
    <citation type="submission" date="2020-10" db="UniProtKB">
        <authorList>
            <consortium name="WormBaseParasite"/>
        </authorList>
    </citation>
    <scope>IDENTIFICATION</scope>
</reference>
<keyword evidence="9" id="KW-0325">Glycoprotein</keyword>
<dbReference type="GO" id="GO:0006508">
    <property type="term" value="P:proteolysis"/>
    <property type="evidence" value="ECO:0007669"/>
    <property type="project" value="UniProtKB-KW"/>
</dbReference>
<dbReference type="PANTHER" id="PTHR13723:SF291">
    <property type="entry name" value="PEPTIDASE M12B DOMAIN-CONTAINING PROTEIN"/>
    <property type="match status" value="1"/>
</dbReference>
<evidence type="ECO:0000256" key="4">
    <source>
        <dbReference type="ARBA" id="ARBA00022723"/>
    </source>
</evidence>
<dbReference type="PROSITE" id="PS50215">
    <property type="entry name" value="ADAM_MEPRO"/>
    <property type="match status" value="1"/>
</dbReference>
<dbReference type="GO" id="GO:0004222">
    <property type="term" value="F:metalloendopeptidase activity"/>
    <property type="evidence" value="ECO:0007669"/>
    <property type="project" value="InterPro"/>
</dbReference>
<dbReference type="Gene3D" id="3.40.1620.60">
    <property type="match status" value="1"/>
</dbReference>
<dbReference type="Pfam" id="PF17771">
    <property type="entry name" value="ADAMTS_CR_2"/>
    <property type="match status" value="1"/>
</dbReference>
<proteinExistence type="predicted"/>
<evidence type="ECO:0000313" key="13">
    <source>
        <dbReference type="WBParaSite" id="Pan_g9899.t1"/>
    </source>
</evidence>
<feature type="binding site" evidence="10">
    <location>
        <position position="389"/>
    </location>
    <ligand>
        <name>Zn(2+)</name>
        <dbReference type="ChEBI" id="CHEBI:29105"/>
        <note>catalytic</note>
    </ligand>
</feature>
<feature type="domain" description="Peptidase M12B" evidence="11">
    <location>
        <begin position="234"/>
        <end position="438"/>
    </location>
</feature>
<dbReference type="InterPro" id="IPR024079">
    <property type="entry name" value="MetalloPept_cat_dom_sf"/>
</dbReference>
<dbReference type="AlphaFoldDB" id="A0A7E4WCY2"/>
<dbReference type="PROSITE" id="PS50092">
    <property type="entry name" value="TSP1"/>
    <property type="match status" value="2"/>
</dbReference>
<feature type="binding site" evidence="10">
    <location>
        <position position="393"/>
    </location>
    <ligand>
        <name>Zn(2+)</name>
        <dbReference type="ChEBI" id="CHEBI:29105"/>
        <note>catalytic</note>
    </ligand>
</feature>
<dbReference type="Gene3D" id="3.40.390.10">
    <property type="entry name" value="Collagenase (Catalytic Domain)"/>
    <property type="match status" value="1"/>
</dbReference>
<keyword evidence="6 10" id="KW-0862">Zinc</keyword>
<dbReference type="InterPro" id="IPR000884">
    <property type="entry name" value="TSP1_rpt"/>
</dbReference>
<dbReference type="Gene3D" id="2.20.100.10">
    <property type="entry name" value="Thrombospondin type-1 (TSP1) repeat"/>
    <property type="match status" value="2"/>
</dbReference>
<keyword evidence="3" id="KW-0645">Protease</keyword>
<accession>A0A7E4WCY2</accession>
<keyword evidence="2" id="KW-0964">Secreted</keyword>
<evidence type="ECO:0000256" key="2">
    <source>
        <dbReference type="ARBA" id="ARBA00022525"/>
    </source>
</evidence>
<dbReference type="InterPro" id="IPR050439">
    <property type="entry name" value="ADAMTS_ADAMTS-like"/>
</dbReference>
<evidence type="ECO:0000256" key="5">
    <source>
        <dbReference type="ARBA" id="ARBA00022801"/>
    </source>
</evidence>
<feature type="binding site" evidence="10">
    <location>
        <position position="399"/>
    </location>
    <ligand>
        <name>Zn(2+)</name>
        <dbReference type="ChEBI" id="CHEBI:29105"/>
        <note>catalytic</note>
    </ligand>
</feature>
<dbReference type="Pfam" id="PF01421">
    <property type="entry name" value="Reprolysin"/>
    <property type="match status" value="1"/>
</dbReference>
<dbReference type="InterPro" id="IPR036383">
    <property type="entry name" value="TSP1_rpt_sf"/>
</dbReference>
<dbReference type="GO" id="GO:0030198">
    <property type="term" value="P:extracellular matrix organization"/>
    <property type="evidence" value="ECO:0007669"/>
    <property type="project" value="TreeGrafter"/>
</dbReference>
<organism evidence="12 13">
    <name type="scientific">Panagrellus redivivus</name>
    <name type="common">Microworm</name>
    <dbReference type="NCBI Taxonomy" id="6233"/>
    <lineage>
        <taxon>Eukaryota</taxon>
        <taxon>Metazoa</taxon>
        <taxon>Ecdysozoa</taxon>
        <taxon>Nematoda</taxon>
        <taxon>Chromadorea</taxon>
        <taxon>Rhabditida</taxon>
        <taxon>Tylenchina</taxon>
        <taxon>Panagrolaimomorpha</taxon>
        <taxon>Panagrolaimoidea</taxon>
        <taxon>Panagrolaimidae</taxon>
        <taxon>Panagrellus</taxon>
    </lineage>
</organism>
<dbReference type="InterPro" id="IPR057401">
    <property type="entry name" value="Adt-1/2-like_dom"/>
</dbReference>
<keyword evidence="4 10" id="KW-0479">Metal-binding</keyword>
<name>A0A7E4WCY2_PANRE</name>
<keyword evidence="12" id="KW-1185">Reference proteome</keyword>
<dbReference type="Proteomes" id="UP000492821">
    <property type="component" value="Unassembled WGS sequence"/>
</dbReference>
<dbReference type="PANTHER" id="PTHR13723">
    <property type="entry name" value="ADAMTS A DISINTEGRIN AND METALLOPROTEASE WITH THROMBOSPONDIN MOTIFS PROTEASE"/>
    <property type="match status" value="1"/>
</dbReference>
<dbReference type="SUPFAM" id="SSF82895">
    <property type="entry name" value="TSP-1 type 1 repeat"/>
    <property type="match status" value="1"/>
</dbReference>
<dbReference type="WBParaSite" id="Pan_g9899.t1">
    <property type="protein sequence ID" value="Pan_g9899.t1"/>
    <property type="gene ID" value="Pan_g9899"/>
</dbReference>
<sequence>MASGVKRRLPACDCAIKSESSSATARASSPEDMDRVSLSVSLAREASGAMFWLVLICGLLQKSYAFDYDAAVEWHLYGGSKQGLLSTREIQSPDLTYHRQKRSIDDPHQLNITLDNTEVTFILKDTTLSRNTHLNTDCTYQGKSTNGLYTVAVTGCDEHSLITVFGSHGEYYVIRPAFEKLNTHRVQKRSISDMSHDCAHDHSDDPYPQDRNTTLQMKKLDEFGFSGVQVYPDLTVELGLFVDDAMWNFFQKFYSGNAEKQLRRFVLATVNNIDVLFGQRSIDPKVRLQITHFEVLHTPPMELSRSIHESGEVTKLLRGFCAFQNRVNPKSDEDPKHWDHALLLSGFDLYRGTQRTVAGFAPVKGMCADYKSCTVNEGLDFGAVFVIAHEMGHSLGMYHDGEANHCHAKCCIMSPSIGAGKTHWSDCSIDELHVFVARLGSEDRAINCLLDTHQQVELAEAPLPGQQYSANEQCALFHGECWRHELKDGQTLEDICSIVWCTNDEGIIRTTHPALEGTYCSPGKSCLGGKCVKASHPMPPISGGWGSWEENSRCTDGSCNTCAIKGQLQVRRVFRQCSRPFPLNGGNACDGSPIRGDVCDEKPCDGPSIQEYANDKCYNLSRDIVNSHLGLTGYGLQFSQAMCKVWCQVSERNNIRTMGDFPDGTPCGFNKYCIRGECLKLSCPRKTLVADFQDCPNDRSSLPRNTTSPSIASTPPPMVIDGIWMDWSPWSACVSMDCASPGVRQRERVCVSHRGRDENVDPRCVGAKKQRGQCFKEC</sequence>
<dbReference type="Pfam" id="PF25379">
    <property type="entry name" value="Adt-1"/>
    <property type="match status" value="1"/>
</dbReference>
<evidence type="ECO:0000256" key="7">
    <source>
        <dbReference type="ARBA" id="ARBA00023049"/>
    </source>
</evidence>
<evidence type="ECO:0000313" key="12">
    <source>
        <dbReference type="Proteomes" id="UP000492821"/>
    </source>
</evidence>
<dbReference type="InterPro" id="IPR041645">
    <property type="entry name" value="ADAMTS_CR_2"/>
</dbReference>